<comment type="caution">
    <text evidence="2">The sequence shown here is derived from an EMBL/GenBank/DDBJ whole genome shotgun (WGS) entry which is preliminary data.</text>
</comment>
<name>A0A4R7BB93_9NEIS</name>
<evidence type="ECO:0000256" key="1">
    <source>
        <dbReference type="SAM" id="Coils"/>
    </source>
</evidence>
<organism evidence="2 3">
    <name type="scientific">Paludibacterium purpuratum</name>
    <dbReference type="NCBI Taxonomy" id="1144873"/>
    <lineage>
        <taxon>Bacteria</taxon>
        <taxon>Pseudomonadati</taxon>
        <taxon>Pseudomonadota</taxon>
        <taxon>Betaproteobacteria</taxon>
        <taxon>Neisseriales</taxon>
        <taxon>Chromobacteriaceae</taxon>
        <taxon>Paludibacterium</taxon>
    </lineage>
</organism>
<dbReference type="EMBL" id="SNZP01000002">
    <property type="protein sequence ID" value="TDR82168.1"/>
    <property type="molecule type" value="Genomic_DNA"/>
</dbReference>
<dbReference type="Proteomes" id="UP000295611">
    <property type="component" value="Unassembled WGS sequence"/>
</dbReference>
<dbReference type="RefSeq" id="WP_133678590.1">
    <property type="nucleotide sequence ID" value="NZ_SNZP01000002.1"/>
</dbReference>
<protein>
    <submittedName>
        <fullName evidence="2">Uncharacterized protein</fullName>
    </submittedName>
</protein>
<feature type="coiled-coil region" evidence="1">
    <location>
        <begin position="99"/>
        <end position="126"/>
    </location>
</feature>
<dbReference type="AlphaFoldDB" id="A0A4R7BB93"/>
<evidence type="ECO:0000313" key="2">
    <source>
        <dbReference type="EMBL" id="TDR82168.1"/>
    </source>
</evidence>
<proteinExistence type="predicted"/>
<sequence>MIPIIVIETEVEASNDASFIERLRAALVREKGMHAAMRAAYDGRGDVLREYWQRIQGMDKEIVQLKHQVTILRDGNEMQAELLRFQDQVDELGRRNTDLAARAEQADQLEAQLEAADRRIDELEAALAIAQLPAESRDNVINLVRRAA</sequence>
<accession>A0A4R7BB93</accession>
<reference evidence="2 3" key="1">
    <citation type="submission" date="2019-03" db="EMBL/GenBank/DDBJ databases">
        <title>Genomic Encyclopedia of Type Strains, Phase III (KMG-III): the genomes of soil and plant-associated and newly described type strains.</title>
        <authorList>
            <person name="Whitman W."/>
        </authorList>
    </citation>
    <scope>NUCLEOTIDE SEQUENCE [LARGE SCALE GENOMIC DNA]</scope>
    <source>
        <strain evidence="2 3">CECT 8976</strain>
    </source>
</reference>
<evidence type="ECO:0000313" key="3">
    <source>
        <dbReference type="Proteomes" id="UP000295611"/>
    </source>
</evidence>
<gene>
    <name evidence="2" type="ORF">DFP86_102282</name>
</gene>
<keyword evidence="3" id="KW-1185">Reference proteome</keyword>
<keyword evidence="1" id="KW-0175">Coiled coil</keyword>